<proteinExistence type="predicted"/>
<dbReference type="InterPro" id="IPR008201">
    <property type="entry name" value="HepT-like"/>
</dbReference>
<evidence type="ECO:0000256" key="4">
    <source>
        <dbReference type="ARBA" id="ARBA00022741"/>
    </source>
</evidence>
<name>A0A150J8I9_9EURY</name>
<keyword evidence="4" id="KW-0547">Nucleotide-binding</keyword>
<dbReference type="InterPro" id="IPR051813">
    <property type="entry name" value="HepT_RNase_toxin"/>
</dbReference>
<dbReference type="Pfam" id="PF01934">
    <property type="entry name" value="HepT-like"/>
    <property type="match status" value="1"/>
</dbReference>
<protein>
    <recommendedName>
        <fullName evidence="8">DUF86 domain-containing protein</fullName>
    </recommendedName>
</protein>
<dbReference type="GO" id="GO:0016787">
    <property type="term" value="F:hydrolase activity"/>
    <property type="evidence" value="ECO:0007669"/>
    <property type="project" value="UniProtKB-KW"/>
</dbReference>
<evidence type="ECO:0000313" key="7">
    <source>
        <dbReference type="Proteomes" id="UP000075398"/>
    </source>
</evidence>
<reference evidence="6 7" key="1">
    <citation type="journal article" date="2016" name="ISME J.">
        <title>Chasing the elusive Euryarchaeota class WSA2: genomes reveal a uniquely fastidious methyl-reducing methanogen.</title>
        <authorList>
            <person name="Nobu M.K."/>
            <person name="Narihiro T."/>
            <person name="Kuroda K."/>
            <person name="Mei R."/>
            <person name="Liu W.T."/>
        </authorList>
    </citation>
    <scope>NUCLEOTIDE SEQUENCE [LARGE SCALE GENOMIC DNA]</scope>
    <source>
        <strain evidence="6">U1lsi0528_Bin055</strain>
    </source>
</reference>
<gene>
    <name evidence="6" type="ORF">AMQ22_00245</name>
</gene>
<evidence type="ECO:0008006" key="8">
    <source>
        <dbReference type="Google" id="ProtNLM"/>
    </source>
</evidence>
<sequence length="115" mass="13659">MKRDYTLYLKDMLENIEKANYFIENLTYEDFKADERTNFAVIRCLEIVGEASKSIPKEIKSKYNDIPWKDIAGLRDKIVHGYSEINLFRVWLVVKEEFPALKEEIETIMKDLGIY</sequence>
<evidence type="ECO:0000256" key="2">
    <source>
        <dbReference type="ARBA" id="ARBA00022649"/>
    </source>
</evidence>
<dbReference type="GO" id="GO:0004540">
    <property type="term" value="F:RNA nuclease activity"/>
    <property type="evidence" value="ECO:0007669"/>
    <property type="project" value="InterPro"/>
</dbReference>
<evidence type="ECO:0000256" key="5">
    <source>
        <dbReference type="ARBA" id="ARBA00022801"/>
    </source>
</evidence>
<organism evidence="6 7">
    <name type="scientific">Candidatus Methanofastidiosum methylothiophilum</name>
    <dbReference type="NCBI Taxonomy" id="1705564"/>
    <lineage>
        <taxon>Archaea</taxon>
        <taxon>Methanobacteriati</taxon>
        <taxon>Methanobacteriota</taxon>
        <taxon>Stenosarchaea group</taxon>
        <taxon>Candidatus Methanofastidiosia</taxon>
        <taxon>Candidatus Methanofastidiosales</taxon>
        <taxon>Candidatus Methanofastidiosaceae</taxon>
        <taxon>Candidatus Methanofastidiosum</taxon>
    </lineage>
</organism>
<keyword evidence="2" id="KW-1277">Toxin-antitoxin system</keyword>
<dbReference type="PANTHER" id="PTHR34139">
    <property type="entry name" value="UPF0331 PROTEIN MJ0127"/>
    <property type="match status" value="1"/>
</dbReference>
<dbReference type="Proteomes" id="UP000075398">
    <property type="component" value="Unassembled WGS sequence"/>
</dbReference>
<keyword evidence="3" id="KW-0540">Nuclease</keyword>
<dbReference type="GO" id="GO:0000166">
    <property type="term" value="F:nucleotide binding"/>
    <property type="evidence" value="ECO:0007669"/>
    <property type="project" value="UniProtKB-KW"/>
</dbReference>
<accession>A0A150J8I9</accession>
<keyword evidence="1" id="KW-0597">Phosphoprotein</keyword>
<evidence type="ECO:0000256" key="1">
    <source>
        <dbReference type="ARBA" id="ARBA00022553"/>
    </source>
</evidence>
<evidence type="ECO:0000256" key="3">
    <source>
        <dbReference type="ARBA" id="ARBA00022722"/>
    </source>
</evidence>
<dbReference type="GO" id="GO:0110001">
    <property type="term" value="C:toxin-antitoxin complex"/>
    <property type="evidence" value="ECO:0007669"/>
    <property type="project" value="InterPro"/>
</dbReference>
<evidence type="ECO:0000313" key="6">
    <source>
        <dbReference type="EMBL" id="KYC53455.1"/>
    </source>
</evidence>
<dbReference type="AlphaFoldDB" id="A0A150J8I9"/>
<dbReference type="EMBL" id="LNGC01000005">
    <property type="protein sequence ID" value="KYC53455.1"/>
    <property type="molecule type" value="Genomic_DNA"/>
</dbReference>
<comment type="caution">
    <text evidence="6">The sequence shown here is derived from an EMBL/GenBank/DDBJ whole genome shotgun (WGS) entry which is preliminary data.</text>
</comment>
<keyword evidence="5" id="KW-0378">Hydrolase</keyword>
<dbReference type="PANTHER" id="PTHR34139:SF1">
    <property type="entry name" value="RNASE MJ1380-RELATED"/>
    <property type="match status" value="1"/>
</dbReference>